<dbReference type="GO" id="GO:0042302">
    <property type="term" value="F:structural constituent of cuticle"/>
    <property type="evidence" value="ECO:0007669"/>
    <property type="project" value="UniProtKB-UniRule"/>
</dbReference>
<reference evidence="5" key="1">
    <citation type="submission" date="2021-12" db="EMBL/GenBank/DDBJ databases">
        <authorList>
            <person name="Martin H S."/>
        </authorList>
    </citation>
    <scope>NUCLEOTIDE SEQUENCE</scope>
</reference>
<keyword evidence="1 3" id="KW-0193">Cuticle</keyword>
<protein>
    <submittedName>
        <fullName evidence="5">Uncharacterized protein</fullName>
    </submittedName>
</protein>
<dbReference type="InterPro" id="IPR000618">
    <property type="entry name" value="Insect_cuticle"/>
</dbReference>
<evidence type="ECO:0000256" key="3">
    <source>
        <dbReference type="PROSITE-ProRule" id="PRU00497"/>
    </source>
</evidence>
<feature type="compositionally biased region" description="Basic and acidic residues" evidence="4">
    <location>
        <begin position="263"/>
        <end position="276"/>
    </location>
</feature>
<keyword evidence="6" id="KW-1185">Reference proteome</keyword>
<gene>
    <name evidence="5" type="ORF">BINO364_LOCUS14028</name>
</gene>
<proteinExistence type="predicted"/>
<evidence type="ECO:0000256" key="1">
    <source>
        <dbReference type="ARBA" id="ARBA00022460"/>
    </source>
</evidence>
<evidence type="ECO:0000256" key="2">
    <source>
        <dbReference type="ARBA" id="ARBA00022729"/>
    </source>
</evidence>
<dbReference type="PANTHER" id="PTHR12236">
    <property type="entry name" value="STRUCTURAL CONTITUENT OF CUTICLE"/>
    <property type="match status" value="1"/>
</dbReference>
<dbReference type="GO" id="GO:0031012">
    <property type="term" value="C:extracellular matrix"/>
    <property type="evidence" value="ECO:0007669"/>
    <property type="project" value="TreeGrafter"/>
</dbReference>
<evidence type="ECO:0000313" key="5">
    <source>
        <dbReference type="EMBL" id="CAH0728858.1"/>
    </source>
</evidence>
<dbReference type="Proteomes" id="UP000838878">
    <property type="component" value="Chromosome 7"/>
</dbReference>
<dbReference type="InterPro" id="IPR051217">
    <property type="entry name" value="Insect_Cuticle_Struc_Prot"/>
</dbReference>
<dbReference type="AlphaFoldDB" id="A0A8J9VSE2"/>
<dbReference type="PRINTS" id="PR00947">
    <property type="entry name" value="CUTICLE"/>
</dbReference>
<feature type="region of interest" description="Disordered" evidence="4">
    <location>
        <begin position="254"/>
        <end position="278"/>
    </location>
</feature>
<keyword evidence="2" id="KW-0732">Signal</keyword>
<dbReference type="EMBL" id="OV170227">
    <property type="protein sequence ID" value="CAH0728858.1"/>
    <property type="molecule type" value="Genomic_DNA"/>
</dbReference>
<dbReference type="GO" id="GO:0005615">
    <property type="term" value="C:extracellular space"/>
    <property type="evidence" value="ECO:0007669"/>
    <property type="project" value="TreeGrafter"/>
</dbReference>
<dbReference type="PROSITE" id="PS51155">
    <property type="entry name" value="CHIT_BIND_RR_2"/>
    <property type="match status" value="1"/>
</dbReference>
<feature type="non-terminal residue" evidence="5">
    <location>
        <position position="292"/>
    </location>
</feature>
<evidence type="ECO:0000313" key="6">
    <source>
        <dbReference type="Proteomes" id="UP000838878"/>
    </source>
</evidence>
<name>A0A8J9VSE2_9NEOP</name>
<accession>A0A8J9VSE2</accession>
<evidence type="ECO:0000256" key="4">
    <source>
        <dbReference type="SAM" id="MobiDB-lite"/>
    </source>
</evidence>
<dbReference type="PANTHER" id="PTHR12236:SF76">
    <property type="entry name" value="ADULT-SPECIFIC CUTICULAR PROTEIN ACP-20-LIKE PROTEIN"/>
    <property type="match status" value="1"/>
</dbReference>
<sequence length="292" mass="33346">MIFLILFIGSCSAVLIESREGLTKGYKSNTGKSWQMINFYPSNSLPAYPKYEFEYAVSDKNTGDHKHHHESRDGHKVRGEYSLVEPDGSLRKVQYDADDHNGFTALVSKSVHKHGDHAYSVIGQSRHFAPIVSGVQFNHFFPNKDYYYQEVMTNSDSKAEIPVNEKVVDIKKEEKEIPNIDDSADKTMILEPISMENSEKNVAPAKTQEVVIETPLEIDQEKIEQVPVPKNEKNSLEVESSSKMPVFEMPLNVLRNENVEEPNNDKLYKEDPRDDSEVASSYYHSKIYYVGF</sequence>
<dbReference type="PROSITE" id="PS00233">
    <property type="entry name" value="CHIT_BIND_RR_1"/>
    <property type="match status" value="1"/>
</dbReference>
<organism evidence="5 6">
    <name type="scientific">Brenthis ino</name>
    <name type="common">lesser marbled fritillary</name>
    <dbReference type="NCBI Taxonomy" id="405034"/>
    <lineage>
        <taxon>Eukaryota</taxon>
        <taxon>Metazoa</taxon>
        <taxon>Ecdysozoa</taxon>
        <taxon>Arthropoda</taxon>
        <taxon>Hexapoda</taxon>
        <taxon>Insecta</taxon>
        <taxon>Pterygota</taxon>
        <taxon>Neoptera</taxon>
        <taxon>Endopterygota</taxon>
        <taxon>Lepidoptera</taxon>
        <taxon>Glossata</taxon>
        <taxon>Ditrysia</taxon>
        <taxon>Papilionoidea</taxon>
        <taxon>Nymphalidae</taxon>
        <taxon>Heliconiinae</taxon>
        <taxon>Argynnini</taxon>
        <taxon>Brenthis</taxon>
    </lineage>
</organism>
<dbReference type="InterPro" id="IPR031311">
    <property type="entry name" value="CHIT_BIND_RR_consensus"/>
</dbReference>
<dbReference type="Pfam" id="PF00379">
    <property type="entry name" value="Chitin_bind_4"/>
    <property type="match status" value="1"/>
</dbReference>
<dbReference type="OrthoDB" id="7789829at2759"/>